<dbReference type="OrthoDB" id="306910at2"/>
<feature type="domain" description="RNA polymerase sigma-70 region 2" evidence="5">
    <location>
        <begin position="21"/>
        <end position="88"/>
    </location>
</feature>
<dbReference type="CDD" id="cd06171">
    <property type="entry name" value="Sigma70_r4"/>
    <property type="match status" value="1"/>
</dbReference>
<dbReference type="RefSeq" id="WP_093047439.1">
    <property type="nucleotide sequence ID" value="NZ_FOGT01000002.1"/>
</dbReference>
<accession>A0A1H9Q9D5</accession>
<name>A0A1H9Q9D5_9BACI</name>
<dbReference type="AlphaFoldDB" id="A0A1H9Q9D5"/>
<evidence type="ECO:0000259" key="5">
    <source>
        <dbReference type="Pfam" id="PF04542"/>
    </source>
</evidence>
<dbReference type="InterPro" id="IPR013325">
    <property type="entry name" value="RNA_pol_sigma_r2"/>
</dbReference>
<evidence type="ECO:0000256" key="1">
    <source>
        <dbReference type="ARBA" id="ARBA00010641"/>
    </source>
</evidence>
<dbReference type="STRING" id="1601833.SAMN05518684_102100"/>
<proteinExistence type="inferred from homology"/>
<dbReference type="Proteomes" id="UP000198571">
    <property type="component" value="Unassembled WGS sequence"/>
</dbReference>
<dbReference type="SUPFAM" id="SSF88946">
    <property type="entry name" value="Sigma2 domain of RNA polymerase sigma factors"/>
    <property type="match status" value="1"/>
</dbReference>
<dbReference type="GO" id="GO:0006352">
    <property type="term" value="P:DNA-templated transcription initiation"/>
    <property type="evidence" value="ECO:0007669"/>
    <property type="project" value="InterPro"/>
</dbReference>
<gene>
    <name evidence="7" type="ORF">SAMN05518684_102100</name>
</gene>
<evidence type="ECO:0000256" key="3">
    <source>
        <dbReference type="ARBA" id="ARBA00023082"/>
    </source>
</evidence>
<keyword evidence="3" id="KW-0731">Sigma factor</keyword>
<keyword evidence="8" id="KW-1185">Reference proteome</keyword>
<evidence type="ECO:0000256" key="2">
    <source>
        <dbReference type="ARBA" id="ARBA00023015"/>
    </source>
</evidence>
<dbReference type="Pfam" id="PF04542">
    <property type="entry name" value="Sigma70_r2"/>
    <property type="match status" value="1"/>
</dbReference>
<evidence type="ECO:0000256" key="4">
    <source>
        <dbReference type="ARBA" id="ARBA00023163"/>
    </source>
</evidence>
<evidence type="ECO:0000313" key="8">
    <source>
        <dbReference type="Proteomes" id="UP000198571"/>
    </source>
</evidence>
<dbReference type="PANTHER" id="PTHR43133">
    <property type="entry name" value="RNA POLYMERASE ECF-TYPE SIGMA FACTO"/>
    <property type="match status" value="1"/>
</dbReference>
<dbReference type="Gene3D" id="1.10.1740.10">
    <property type="match status" value="1"/>
</dbReference>
<dbReference type="GO" id="GO:0016987">
    <property type="term" value="F:sigma factor activity"/>
    <property type="evidence" value="ECO:0007669"/>
    <property type="project" value="UniProtKB-KW"/>
</dbReference>
<dbReference type="SUPFAM" id="SSF88659">
    <property type="entry name" value="Sigma3 and sigma4 domains of RNA polymerase sigma factors"/>
    <property type="match status" value="1"/>
</dbReference>
<dbReference type="Gene3D" id="1.10.10.10">
    <property type="entry name" value="Winged helix-like DNA-binding domain superfamily/Winged helix DNA-binding domain"/>
    <property type="match status" value="1"/>
</dbReference>
<evidence type="ECO:0000259" key="6">
    <source>
        <dbReference type="Pfam" id="PF08281"/>
    </source>
</evidence>
<dbReference type="PANTHER" id="PTHR43133:SF51">
    <property type="entry name" value="RNA POLYMERASE SIGMA FACTOR"/>
    <property type="match status" value="1"/>
</dbReference>
<dbReference type="InterPro" id="IPR013249">
    <property type="entry name" value="RNA_pol_sigma70_r4_t2"/>
</dbReference>
<keyword evidence="2" id="KW-0805">Transcription regulation</keyword>
<dbReference type="InterPro" id="IPR007627">
    <property type="entry name" value="RNA_pol_sigma70_r2"/>
</dbReference>
<dbReference type="InterPro" id="IPR036388">
    <property type="entry name" value="WH-like_DNA-bd_sf"/>
</dbReference>
<dbReference type="Pfam" id="PF08281">
    <property type="entry name" value="Sigma70_r4_2"/>
    <property type="match status" value="1"/>
</dbReference>
<protein>
    <submittedName>
        <fullName evidence="7">RNA polymerase sigma-70 factor, ECF subfamily</fullName>
    </submittedName>
</protein>
<feature type="domain" description="RNA polymerase sigma factor 70 region 4 type 2" evidence="6">
    <location>
        <begin position="123"/>
        <end position="173"/>
    </location>
</feature>
<reference evidence="8" key="1">
    <citation type="submission" date="2016-10" db="EMBL/GenBank/DDBJ databases">
        <authorList>
            <person name="Varghese N."/>
            <person name="Submissions S."/>
        </authorList>
    </citation>
    <scope>NUCLEOTIDE SEQUENCE [LARGE SCALE GENOMIC DNA]</scope>
    <source>
        <strain evidence="8">S9</strain>
    </source>
</reference>
<dbReference type="InterPro" id="IPR013324">
    <property type="entry name" value="RNA_pol_sigma_r3/r4-like"/>
</dbReference>
<dbReference type="NCBIfam" id="TIGR02937">
    <property type="entry name" value="sigma70-ECF"/>
    <property type="match status" value="1"/>
</dbReference>
<dbReference type="InterPro" id="IPR039425">
    <property type="entry name" value="RNA_pol_sigma-70-like"/>
</dbReference>
<dbReference type="GO" id="GO:0003677">
    <property type="term" value="F:DNA binding"/>
    <property type="evidence" value="ECO:0007669"/>
    <property type="project" value="InterPro"/>
</dbReference>
<sequence length="183" mass="21771">MTDEELIHNILSGDQHAIHELHERYVDRIFNYIYIQTNSYHDTEELLQDVFLKAANRLDRFKGHASFKTWIFKISRNIVIDYYRKRKKEQRSFTMDQDTMEGIAGEYEAAETTVLRNIHMDEVFETIERLPDNYRMILHLRFVEDFSITETAEIMGKTALSIKSAQRRARLALHEKLNLEVSN</sequence>
<keyword evidence="4" id="KW-0804">Transcription</keyword>
<comment type="similarity">
    <text evidence="1">Belongs to the sigma-70 factor family. ECF subfamily.</text>
</comment>
<organism evidence="7 8">
    <name type="scientific">Salipaludibacillus aurantiacus</name>
    <dbReference type="NCBI Taxonomy" id="1601833"/>
    <lineage>
        <taxon>Bacteria</taxon>
        <taxon>Bacillati</taxon>
        <taxon>Bacillota</taxon>
        <taxon>Bacilli</taxon>
        <taxon>Bacillales</taxon>
        <taxon>Bacillaceae</taxon>
    </lineage>
</organism>
<dbReference type="EMBL" id="FOGT01000002">
    <property type="protein sequence ID" value="SER57121.1"/>
    <property type="molecule type" value="Genomic_DNA"/>
</dbReference>
<dbReference type="InterPro" id="IPR014284">
    <property type="entry name" value="RNA_pol_sigma-70_dom"/>
</dbReference>
<evidence type="ECO:0000313" key="7">
    <source>
        <dbReference type="EMBL" id="SER57121.1"/>
    </source>
</evidence>